<evidence type="ECO:0000313" key="2">
    <source>
        <dbReference type="Proteomes" id="UP001246858"/>
    </source>
</evidence>
<name>A0ACC6KUK1_9SPHI</name>
<proteinExistence type="predicted"/>
<organism evidence="1 2">
    <name type="scientific">Pedobacter africanus</name>
    <dbReference type="NCBI Taxonomy" id="151894"/>
    <lineage>
        <taxon>Bacteria</taxon>
        <taxon>Pseudomonadati</taxon>
        <taxon>Bacteroidota</taxon>
        <taxon>Sphingobacteriia</taxon>
        <taxon>Sphingobacteriales</taxon>
        <taxon>Sphingobacteriaceae</taxon>
        <taxon>Pedobacter</taxon>
    </lineage>
</organism>
<keyword evidence="2" id="KW-1185">Reference proteome</keyword>
<dbReference type="EMBL" id="JAVDTF010000001">
    <property type="protein sequence ID" value="MDR6782776.1"/>
    <property type="molecule type" value="Genomic_DNA"/>
</dbReference>
<accession>A0ACC6KUK1</accession>
<comment type="caution">
    <text evidence="1">The sequence shown here is derived from an EMBL/GenBank/DDBJ whole genome shotgun (WGS) entry which is preliminary data.</text>
</comment>
<evidence type="ECO:0000313" key="1">
    <source>
        <dbReference type="EMBL" id="MDR6782776.1"/>
    </source>
</evidence>
<gene>
    <name evidence="1" type="ORF">J2X78_001328</name>
</gene>
<sequence>MKLWLAFILLLCTTNVFAQTVFRVDDFSKEYYGKIVISDTTETSPGWVGIYKRSNNKRIIKVNATRTDWLLWEVESEGRQNAIIYKDFNFDGLKDFAVQDGYHSCYNAPSFAVYLATPKGFVFNNDFTRLTQNYCGMFQIDKKTKTISNTTKSGCCWHEYSTFKVNNNMPRAIKVVTEDCRSLESYCRMRIQKWNGKRMVIKKSIKLNTNRIDTIFSFIVPENGKRILLFTIDNQLEYALFDKTGAVEFTYPYGAGDNTSGFRFYADKNRRLEFSNKKVRYAIFERTDGIGITIWAKGKTYCWEGEMETRKGGLYKYTTMGFDNVAQPPIHHSN</sequence>
<reference evidence="1" key="1">
    <citation type="submission" date="2023-07" db="EMBL/GenBank/DDBJ databases">
        <title>Sorghum-associated microbial communities from plants grown in Nebraska, USA.</title>
        <authorList>
            <person name="Schachtman D."/>
        </authorList>
    </citation>
    <scope>NUCLEOTIDE SEQUENCE</scope>
    <source>
        <strain evidence="1">2697</strain>
    </source>
</reference>
<dbReference type="Proteomes" id="UP001246858">
    <property type="component" value="Unassembled WGS sequence"/>
</dbReference>
<protein>
    <submittedName>
        <fullName evidence="1">Uncharacterized protein</fullName>
    </submittedName>
</protein>